<dbReference type="Pfam" id="PF23023">
    <property type="entry name" value="Anti-Pycsar_Apyc1"/>
    <property type="match status" value="1"/>
</dbReference>
<accession>E5Y952</accession>
<dbReference type="PANTHER" id="PTHR46018:SF2">
    <property type="entry name" value="ZINC PHOSPHODIESTERASE ELAC PROTEIN 1"/>
    <property type="match status" value="1"/>
</dbReference>
<dbReference type="Proteomes" id="UP000006034">
    <property type="component" value="Unassembled WGS sequence"/>
</dbReference>
<proteinExistence type="predicted"/>
<organism evidence="1 2">
    <name type="scientific">Bilophila wadsworthia (strain 3_1_6)</name>
    <dbReference type="NCBI Taxonomy" id="563192"/>
    <lineage>
        <taxon>Bacteria</taxon>
        <taxon>Pseudomonadati</taxon>
        <taxon>Thermodesulfobacteriota</taxon>
        <taxon>Desulfovibrionia</taxon>
        <taxon>Desulfovibrionales</taxon>
        <taxon>Desulfovibrionaceae</taxon>
        <taxon>Bilophila</taxon>
    </lineage>
</organism>
<evidence type="ECO:0000313" key="2">
    <source>
        <dbReference type="Proteomes" id="UP000006034"/>
    </source>
</evidence>
<dbReference type="Gene3D" id="3.60.15.10">
    <property type="entry name" value="Ribonuclease Z/Hydroxyacylglutathione hydrolase-like"/>
    <property type="match status" value="1"/>
</dbReference>
<dbReference type="InterPro" id="IPR036866">
    <property type="entry name" value="RibonucZ/Hydroxyglut_hydro"/>
</dbReference>
<dbReference type="PANTHER" id="PTHR46018">
    <property type="entry name" value="ZINC PHOSPHODIESTERASE ELAC PROTEIN 1"/>
    <property type="match status" value="1"/>
</dbReference>
<comment type="caution">
    <text evidence="1">The sequence shown here is derived from an EMBL/GenBank/DDBJ whole genome shotgun (WGS) entry which is preliminary data.</text>
</comment>
<dbReference type="SUPFAM" id="SSF56281">
    <property type="entry name" value="Metallo-hydrolase/oxidoreductase"/>
    <property type="match status" value="1"/>
</dbReference>
<dbReference type="EMBL" id="ADCP02000001">
    <property type="protein sequence ID" value="EFV43477.1"/>
    <property type="molecule type" value="Genomic_DNA"/>
</dbReference>
<dbReference type="OrthoDB" id="9800940at2"/>
<dbReference type="HOGENOM" id="CLU_1044874_0_0_7"/>
<dbReference type="GO" id="GO:0042781">
    <property type="term" value="F:3'-tRNA processing endoribonuclease activity"/>
    <property type="evidence" value="ECO:0007669"/>
    <property type="project" value="TreeGrafter"/>
</dbReference>
<dbReference type="STRING" id="563192.HMPREF0179_02720"/>
<keyword evidence="2" id="KW-1185">Reference proteome</keyword>
<reference evidence="1 2" key="2">
    <citation type="submission" date="2013-04" db="EMBL/GenBank/DDBJ databases">
        <title>The Genome Sequence of Bilophila wadsworthia 3_1_6.</title>
        <authorList>
            <consortium name="The Broad Institute Genomics Platform"/>
            <person name="Earl A."/>
            <person name="Ward D."/>
            <person name="Feldgarden M."/>
            <person name="Gevers D."/>
            <person name="Sibley C."/>
            <person name="Strauss J."/>
            <person name="Allen-Vercoe E."/>
            <person name="Walker B."/>
            <person name="Young S."/>
            <person name="Zeng Q."/>
            <person name="Gargeya S."/>
            <person name="Fitzgerald M."/>
            <person name="Haas B."/>
            <person name="Abouelleil A."/>
            <person name="Allen A.W."/>
            <person name="Alvarado L."/>
            <person name="Arachchi H.M."/>
            <person name="Berlin A.M."/>
            <person name="Chapman S.B."/>
            <person name="Gainer-Dewar J."/>
            <person name="Goldberg J."/>
            <person name="Griggs A."/>
            <person name="Gujja S."/>
            <person name="Hansen M."/>
            <person name="Howarth C."/>
            <person name="Imamovic A."/>
            <person name="Ireland A."/>
            <person name="Larimer J."/>
            <person name="McCowan C."/>
            <person name="Murphy C."/>
            <person name="Pearson M."/>
            <person name="Poon T.W."/>
            <person name="Priest M."/>
            <person name="Roberts A."/>
            <person name="Saif S."/>
            <person name="Shea T."/>
            <person name="Sisk P."/>
            <person name="Sykes S."/>
            <person name="Wortman J."/>
            <person name="Nusbaum C."/>
            <person name="Birren B."/>
        </authorList>
    </citation>
    <scope>NUCLEOTIDE SEQUENCE [LARGE SCALE GENOMIC DNA]</scope>
    <source>
        <strain evidence="1 2">3_1_6</strain>
    </source>
</reference>
<sequence>MEKLIVLGTGNAGATRCYNTCFILLDGKEPLLVDAGGGNAIFTQLERAGIRPSDIHHAFLTHCHTDHLFGMIWMLRSVAQNIRGGSYEGTFTLYCHDELAGVVHSVADMTLPASMTQYIGDRILIVPVGDGEERPFGSYRATFFDIGSTKAKQFGFMLGLHSGKKLSCLGDEPCTPRGRKYAAGSGWLLSEAFCLYADRDRFKPYEKHHSTVREACETATELGVENLVLWHTEDTRLPERKTLYTAEGRQYFSGNLFVPDDLESIAL</sequence>
<dbReference type="GeneID" id="78084885"/>
<reference evidence="1 2" key="1">
    <citation type="submission" date="2010-10" db="EMBL/GenBank/DDBJ databases">
        <authorList>
            <consortium name="The Broad Institute Genome Sequencing Platform"/>
            <person name="Ward D."/>
            <person name="Earl A."/>
            <person name="Feldgarden M."/>
            <person name="Young S.K."/>
            <person name="Gargeya S."/>
            <person name="Zeng Q."/>
            <person name="Alvarado L."/>
            <person name="Berlin A."/>
            <person name="Bochicchio J."/>
            <person name="Chapman S.B."/>
            <person name="Chen Z."/>
            <person name="Freedman E."/>
            <person name="Gellesch M."/>
            <person name="Goldberg J."/>
            <person name="Griggs A."/>
            <person name="Gujja S."/>
            <person name="Heilman E."/>
            <person name="Heiman D."/>
            <person name="Howarth C."/>
            <person name="Mehta T."/>
            <person name="Neiman D."/>
            <person name="Pearson M."/>
            <person name="Roberts A."/>
            <person name="Saif S."/>
            <person name="Shea T."/>
            <person name="Shenoy N."/>
            <person name="Sisk P."/>
            <person name="Stolte C."/>
            <person name="Sykes S."/>
            <person name="White J."/>
            <person name="Yandava C."/>
            <person name="Allen-Vercoe E."/>
            <person name="Sibley C."/>
            <person name="Ambrose C.E."/>
            <person name="Strauss J."/>
            <person name="Daigneault M."/>
            <person name="Haas B."/>
            <person name="Nusbaum C."/>
            <person name="Birren B."/>
        </authorList>
    </citation>
    <scope>NUCLEOTIDE SEQUENCE [LARGE SCALE GENOMIC DNA]</scope>
    <source>
        <strain evidence="1 2">3_1_6</strain>
    </source>
</reference>
<name>E5Y952_BILW3</name>
<evidence type="ECO:0000313" key="1">
    <source>
        <dbReference type="EMBL" id="EFV43477.1"/>
    </source>
</evidence>
<protein>
    <submittedName>
        <fullName evidence="1">Ribonuclease Z</fullName>
    </submittedName>
</protein>
<dbReference type="RefSeq" id="WP_005028760.1">
    <property type="nucleotide sequence ID" value="NZ_KE150238.1"/>
</dbReference>
<gene>
    <name evidence="1" type="ORF">HMPREF0179_02720</name>
</gene>
<dbReference type="AlphaFoldDB" id="E5Y952"/>
<dbReference type="eggNOG" id="COG1234">
    <property type="taxonomic scope" value="Bacteria"/>
</dbReference>